<evidence type="ECO:0000313" key="2">
    <source>
        <dbReference type="Proteomes" id="UP001296943"/>
    </source>
</evidence>
<dbReference type="EMBL" id="JAFBDR010000023">
    <property type="protein sequence ID" value="MBM7572919.1"/>
    <property type="molecule type" value="Genomic_DNA"/>
</dbReference>
<dbReference type="Proteomes" id="UP001296943">
    <property type="component" value="Unassembled WGS sequence"/>
</dbReference>
<protein>
    <submittedName>
        <fullName evidence="1">Uncharacterized protein</fullName>
    </submittedName>
</protein>
<comment type="caution">
    <text evidence="1">The sequence shown here is derived from an EMBL/GenBank/DDBJ whole genome shotgun (WGS) entry which is preliminary data.</text>
</comment>
<organism evidence="1 2">
    <name type="scientific">Aquibacillus albus</name>
    <dbReference type="NCBI Taxonomy" id="1168171"/>
    <lineage>
        <taxon>Bacteria</taxon>
        <taxon>Bacillati</taxon>
        <taxon>Bacillota</taxon>
        <taxon>Bacilli</taxon>
        <taxon>Bacillales</taxon>
        <taxon>Bacillaceae</taxon>
        <taxon>Aquibacillus</taxon>
    </lineage>
</organism>
<sequence>MCTLVQYGKEENFEQARENGDIRKMYPYHILDQDLDKGIKGEGI</sequence>
<keyword evidence="2" id="KW-1185">Reference proteome</keyword>
<gene>
    <name evidence="1" type="ORF">JOC48_003451</name>
</gene>
<evidence type="ECO:0000313" key="1">
    <source>
        <dbReference type="EMBL" id="MBM7572919.1"/>
    </source>
</evidence>
<reference evidence="1 2" key="1">
    <citation type="submission" date="2021-01" db="EMBL/GenBank/DDBJ databases">
        <title>Genomic Encyclopedia of Type Strains, Phase IV (KMG-IV): sequencing the most valuable type-strain genomes for metagenomic binning, comparative biology and taxonomic classification.</title>
        <authorList>
            <person name="Goeker M."/>
        </authorList>
    </citation>
    <scope>NUCLEOTIDE SEQUENCE [LARGE SCALE GENOMIC DNA]</scope>
    <source>
        <strain evidence="1 2">DSM 23711</strain>
    </source>
</reference>
<accession>A0ABS2N446</accession>
<proteinExistence type="predicted"/>
<name>A0ABS2N446_9BACI</name>